<reference evidence="1" key="1">
    <citation type="submission" date="2023-05" db="EMBL/GenBank/DDBJ databases">
        <authorList>
            <person name="Stuckert A."/>
        </authorList>
    </citation>
    <scope>NUCLEOTIDE SEQUENCE</scope>
</reference>
<gene>
    <name evidence="1" type="ORF">SPARVUS_LOCUS8905579</name>
</gene>
<organism evidence="1 2">
    <name type="scientific">Staurois parvus</name>
    <dbReference type="NCBI Taxonomy" id="386267"/>
    <lineage>
        <taxon>Eukaryota</taxon>
        <taxon>Metazoa</taxon>
        <taxon>Chordata</taxon>
        <taxon>Craniata</taxon>
        <taxon>Vertebrata</taxon>
        <taxon>Euteleostomi</taxon>
        <taxon>Amphibia</taxon>
        <taxon>Batrachia</taxon>
        <taxon>Anura</taxon>
        <taxon>Neobatrachia</taxon>
        <taxon>Ranoidea</taxon>
        <taxon>Ranidae</taxon>
        <taxon>Staurois</taxon>
    </lineage>
</organism>
<evidence type="ECO:0000313" key="1">
    <source>
        <dbReference type="EMBL" id="CAI9578269.1"/>
    </source>
</evidence>
<accession>A0ABN9E1X7</accession>
<proteinExistence type="predicted"/>
<sequence>MQSGKYCSPFNCQTQTHSSNFRTEKRDLSLQRTHLHCSRVQWRLAELLLFPAASTLL</sequence>
<name>A0ABN9E1X7_9NEOB</name>
<protein>
    <submittedName>
        <fullName evidence="1">Uncharacterized protein</fullName>
    </submittedName>
</protein>
<dbReference type="Proteomes" id="UP001162483">
    <property type="component" value="Unassembled WGS sequence"/>
</dbReference>
<dbReference type="EMBL" id="CATNWA010014991">
    <property type="protein sequence ID" value="CAI9578269.1"/>
    <property type="molecule type" value="Genomic_DNA"/>
</dbReference>
<comment type="caution">
    <text evidence="1">The sequence shown here is derived from an EMBL/GenBank/DDBJ whole genome shotgun (WGS) entry which is preliminary data.</text>
</comment>
<evidence type="ECO:0000313" key="2">
    <source>
        <dbReference type="Proteomes" id="UP001162483"/>
    </source>
</evidence>
<keyword evidence="2" id="KW-1185">Reference proteome</keyword>